<proteinExistence type="predicted"/>
<sequence length="427" mass="47254">MTSKVRLAVVTANRPHPAHSVRAANVVIFELIRALAARPELEVGWLLVEHDGSSLATDDERNGSQFLQDAGVSLIGEMTLPKPTRVGGRIERLLAPKIEHFYPDYVHSAVIGRELSNWKADVAFVPWSEWLTAACADVPMTKFAYYGNPDPKTGRARTHHDIRLEGLSLSRLATLIGLRQLEKMHLAVMHKLDLIGDVANNDAEYYRNNGFDNAFYVRNIWIDRLGETWRPRRSELESPTPVRIIANVGKLGGTANRLGMEYLGRELLPALRERMASGSYLIEILGSGNLHPKIANLLSGPDIVLRGFVDDIDEAMMTAPVFLCVNNATSFNVGHTRYLHAWTLGCCVIAHRNASLAMPEIEHGKNALLGSSAAEIADLIATAAGDATLRNRIGEGGWLTYRELFTADRVAEHIAERIVNHFSFDRG</sequence>
<protein>
    <recommendedName>
        <fullName evidence="3">Glycosyl transferase family 1</fullName>
    </recommendedName>
</protein>
<evidence type="ECO:0000313" key="1">
    <source>
        <dbReference type="EMBL" id="RAI40357.1"/>
    </source>
</evidence>
<dbReference type="SUPFAM" id="SSF53756">
    <property type="entry name" value="UDP-Glycosyltransferase/glycogen phosphorylase"/>
    <property type="match status" value="1"/>
</dbReference>
<dbReference type="AlphaFoldDB" id="A0A327KPL9"/>
<dbReference type="Proteomes" id="UP000248863">
    <property type="component" value="Unassembled WGS sequence"/>
</dbReference>
<keyword evidence="2" id="KW-1185">Reference proteome</keyword>
<dbReference type="OrthoDB" id="8453690at2"/>
<accession>A0A327KPL9</accession>
<evidence type="ECO:0008006" key="3">
    <source>
        <dbReference type="Google" id="ProtNLM"/>
    </source>
</evidence>
<gene>
    <name evidence="1" type="ORF">CH338_06560</name>
</gene>
<dbReference type="RefSeq" id="WP_111356332.1">
    <property type="nucleotide sequence ID" value="NZ_NHSK01000041.1"/>
</dbReference>
<dbReference type="EMBL" id="NPEU01000043">
    <property type="protein sequence ID" value="RAI40357.1"/>
    <property type="molecule type" value="Genomic_DNA"/>
</dbReference>
<reference evidence="1 2" key="1">
    <citation type="submission" date="2017-07" db="EMBL/GenBank/DDBJ databases">
        <title>Draft Genome Sequences of Select Purple Nonsulfur Bacteria.</title>
        <authorList>
            <person name="Lasarre B."/>
            <person name="Mckinlay J.B."/>
        </authorList>
    </citation>
    <scope>NUCLEOTIDE SEQUENCE [LARGE SCALE GENOMIC DNA]</scope>
    <source>
        <strain evidence="1 2">DSM 11907</strain>
    </source>
</reference>
<dbReference type="Gene3D" id="3.40.50.2000">
    <property type="entry name" value="Glycogen Phosphorylase B"/>
    <property type="match status" value="1"/>
</dbReference>
<dbReference type="Pfam" id="PF13692">
    <property type="entry name" value="Glyco_trans_1_4"/>
    <property type="match status" value="1"/>
</dbReference>
<name>A0A327KPL9_9BRAD</name>
<organism evidence="1 2">
    <name type="scientific">Rhodoplanes elegans</name>
    <dbReference type="NCBI Taxonomy" id="29408"/>
    <lineage>
        <taxon>Bacteria</taxon>
        <taxon>Pseudomonadati</taxon>
        <taxon>Pseudomonadota</taxon>
        <taxon>Alphaproteobacteria</taxon>
        <taxon>Hyphomicrobiales</taxon>
        <taxon>Nitrobacteraceae</taxon>
        <taxon>Rhodoplanes</taxon>
    </lineage>
</organism>
<evidence type="ECO:0000313" key="2">
    <source>
        <dbReference type="Proteomes" id="UP000248863"/>
    </source>
</evidence>
<comment type="caution">
    <text evidence="1">The sequence shown here is derived from an EMBL/GenBank/DDBJ whole genome shotgun (WGS) entry which is preliminary data.</text>
</comment>